<feature type="compositionally biased region" description="Low complexity" evidence="1">
    <location>
        <begin position="50"/>
        <end position="65"/>
    </location>
</feature>
<name>A0A6G1CA20_9ORYZ</name>
<evidence type="ECO:0000256" key="1">
    <source>
        <dbReference type="SAM" id="MobiDB-lite"/>
    </source>
</evidence>
<dbReference type="EMBL" id="SPHZ02000010">
    <property type="protein sequence ID" value="KAF0897042.1"/>
    <property type="molecule type" value="Genomic_DNA"/>
</dbReference>
<feature type="compositionally biased region" description="Gly residues" evidence="1">
    <location>
        <begin position="31"/>
        <end position="45"/>
    </location>
</feature>
<protein>
    <submittedName>
        <fullName evidence="2">Uncharacterized protein</fullName>
    </submittedName>
</protein>
<keyword evidence="3" id="KW-1185">Reference proteome</keyword>
<reference evidence="2 3" key="1">
    <citation type="submission" date="2019-11" db="EMBL/GenBank/DDBJ databases">
        <title>Whole genome sequence of Oryza granulata.</title>
        <authorList>
            <person name="Li W."/>
        </authorList>
    </citation>
    <scope>NUCLEOTIDE SEQUENCE [LARGE SCALE GENOMIC DNA]</scope>
    <source>
        <strain evidence="3">cv. Menghai</strain>
        <tissue evidence="2">Leaf</tissue>
    </source>
</reference>
<dbReference type="AlphaFoldDB" id="A0A6G1CA20"/>
<comment type="caution">
    <text evidence="2">The sequence shown here is derived from an EMBL/GenBank/DDBJ whole genome shotgun (WGS) entry which is preliminary data.</text>
</comment>
<dbReference type="Proteomes" id="UP000479710">
    <property type="component" value="Unassembled WGS sequence"/>
</dbReference>
<feature type="region of interest" description="Disordered" evidence="1">
    <location>
        <begin position="1"/>
        <end position="65"/>
    </location>
</feature>
<proteinExistence type="predicted"/>
<sequence>MVGRSSWRGGGAGVVREARGGCSMVGRSSWRGGGGSGLELRGGGTELRDSSGSGPSSRSGRLQLG</sequence>
<evidence type="ECO:0000313" key="3">
    <source>
        <dbReference type="Proteomes" id="UP000479710"/>
    </source>
</evidence>
<organism evidence="2 3">
    <name type="scientific">Oryza meyeriana var. granulata</name>
    <dbReference type="NCBI Taxonomy" id="110450"/>
    <lineage>
        <taxon>Eukaryota</taxon>
        <taxon>Viridiplantae</taxon>
        <taxon>Streptophyta</taxon>
        <taxon>Embryophyta</taxon>
        <taxon>Tracheophyta</taxon>
        <taxon>Spermatophyta</taxon>
        <taxon>Magnoliopsida</taxon>
        <taxon>Liliopsida</taxon>
        <taxon>Poales</taxon>
        <taxon>Poaceae</taxon>
        <taxon>BOP clade</taxon>
        <taxon>Oryzoideae</taxon>
        <taxon>Oryzeae</taxon>
        <taxon>Oryzinae</taxon>
        <taxon>Oryza</taxon>
        <taxon>Oryza meyeriana</taxon>
    </lineage>
</organism>
<accession>A0A6G1CA20</accession>
<gene>
    <name evidence="2" type="ORF">E2562_031775</name>
</gene>
<evidence type="ECO:0000313" key="2">
    <source>
        <dbReference type="EMBL" id="KAF0897042.1"/>
    </source>
</evidence>